<keyword evidence="2" id="KW-1185">Reference proteome</keyword>
<feature type="compositionally biased region" description="Basic and acidic residues" evidence="1">
    <location>
        <begin position="109"/>
        <end position="119"/>
    </location>
</feature>
<dbReference type="AlphaFoldDB" id="A0A6P4ZKA4"/>
<feature type="compositionally biased region" description="Acidic residues" evidence="1">
    <location>
        <begin position="128"/>
        <end position="149"/>
    </location>
</feature>
<gene>
    <name evidence="3" type="primary">LOC109475338</name>
</gene>
<evidence type="ECO:0000256" key="1">
    <source>
        <dbReference type="SAM" id="MobiDB-lite"/>
    </source>
</evidence>
<evidence type="ECO:0000313" key="3">
    <source>
        <dbReference type="RefSeq" id="XP_019631512.1"/>
    </source>
</evidence>
<feature type="region of interest" description="Disordered" evidence="1">
    <location>
        <begin position="98"/>
        <end position="159"/>
    </location>
</feature>
<dbReference type="Proteomes" id="UP000515135">
    <property type="component" value="Unplaced"/>
</dbReference>
<dbReference type="KEGG" id="bbel:109475338"/>
<dbReference type="GeneID" id="109475338"/>
<evidence type="ECO:0000313" key="2">
    <source>
        <dbReference type="Proteomes" id="UP000515135"/>
    </source>
</evidence>
<feature type="non-terminal residue" evidence="3">
    <location>
        <position position="217"/>
    </location>
</feature>
<dbReference type="RefSeq" id="XP_019631512.1">
    <property type="nucleotide sequence ID" value="XM_019775953.1"/>
</dbReference>
<sequence>MYQTLDTSMGEPGLPYSVKRRAIDAVSLRERASEEQEMVKAEMERVMQHLLDQHHITDHEIRRCMENYNTAGQAVLTQHIVRIEQRLERFFHHFKQHIPTLPEPPSSHIEQRSHSHESDSSTSPFDNVSDEEEGDSTDEEEGEFIEDEGGYSTDDTYPSDMEIEAWGAGFYGASGSFDSTTGKSLKTLNARKATEKLGHLFNYKPKHSMAKPAANPS</sequence>
<protein>
    <submittedName>
        <fullName evidence="3">Uncharacterized protein LOC109475338</fullName>
    </submittedName>
</protein>
<organism evidence="2 3">
    <name type="scientific">Branchiostoma belcheri</name>
    <name type="common">Amphioxus</name>
    <dbReference type="NCBI Taxonomy" id="7741"/>
    <lineage>
        <taxon>Eukaryota</taxon>
        <taxon>Metazoa</taxon>
        <taxon>Chordata</taxon>
        <taxon>Cephalochordata</taxon>
        <taxon>Leptocardii</taxon>
        <taxon>Amphioxiformes</taxon>
        <taxon>Branchiostomatidae</taxon>
        <taxon>Branchiostoma</taxon>
    </lineage>
</organism>
<accession>A0A6P4ZKA4</accession>
<proteinExistence type="predicted"/>
<name>A0A6P4ZKA4_BRABE</name>
<reference evidence="3" key="1">
    <citation type="submission" date="2025-08" db="UniProtKB">
        <authorList>
            <consortium name="RefSeq"/>
        </authorList>
    </citation>
    <scope>IDENTIFICATION</scope>
    <source>
        <tissue evidence="3">Gonad</tissue>
    </source>
</reference>